<dbReference type="PROSITE" id="PS50043">
    <property type="entry name" value="HTH_LUXR_2"/>
    <property type="match status" value="1"/>
</dbReference>
<evidence type="ECO:0000256" key="1">
    <source>
        <dbReference type="ARBA" id="ARBA00023015"/>
    </source>
</evidence>
<keyword evidence="3" id="KW-0804">Transcription</keyword>
<evidence type="ECO:0000259" key="4">
    <source>
        <dbReference type="PROSITE" id="PS50043"/>
    </source>
</evidence>
<dbReference type="AlphaFoldDB" id="A0A0F9G8B7"/>
<dbReference type="CDD" id="cd06170">
    <property type="entry name" value="LuxR_C_like"/>
    <property type="match status" value="1"/>
</dbReference>
<name>A0A0F9G8B7_9ZZZZ</name>
<dbReference type="GO" id="GO:0003677">
    <property type="term" value="F:DNA binding"/>
    <property type="evidence" value="ECO:0007669"/>
    <property type="project" value="UniProtKB-KW"/>
</dbReference>
<dbReference type="SMART" id="SM00421">
    <property type="entry name" value="HTH_LUXR"/>
    <property type="match status" value="1"/>
</dbReference>
<keyword evidence="1" id="KW-0805">Transcription regulation</keyword>
<dbReference type="InterPro" id="IPR016032">
    <property type="entry name" value="Sig_transdc_resp-reg_C-effctor"/>
</dbReference>
<evidence type="ECO:0000313" key="5">
    <source>
        <dbReference type="EMBL" id="KKL86621.1"/>
    </source>
</evidence>
<dbReference type="EMBL" id="LAZR01021061">
    <property type="protein sequence ID" value="KKL86621.1"/>
    <property type="molecule type" value="Genomic_DNA"/>
</dbReference>
<organism evidence="5">
    <name type="scientific">marine sediment metagenome</name>
    <dbReference type="NCBI Taxonomy" id="412755"/>
    <lineage>
        <taxon>unclassified sequences</taxon>
        <taxon>metagenomes</taxon>
        <taxon>ecological metagenomes</taxon>
    </lineage>
</organism>
<sequence length="122" mass="13780">YVLKSSSSGELIDAVHYVLDGNTYLHPSIARKAMQRVKERNVGRARKDSCDLLTPREATVLYLMGKGCKNKEIATKLFLSEETVKTHVSHILMKLDQPDRMQAVLFAIRNNLIALDCMDDES</sequence>
<reference evidence="5" key="1">
    <citation type="journal article" date="2015" name="Nature">
        <title>Complex archaea that bridge the gap between prokaryotes and eukaryotes.</title>
        <authorList>
            <person name="Spang A."/>
            <person name="Saw J.H."/>
            <person name="Jorgensen S.L."/>
            <person name="Zaremba-Niedzwiedzka K."/>
            <person name="Martijn J."/>
            <person name="Lind A.E."/>
            <person name="van Eijk R."/>
            <person name="Schleper C."/>
            <person name="Guy L."/>
            <person name="Ettema T.J."/>
        </authorList>
    </citation>
    <scope>NUCLEOTIDE SEQUENCE</scope>
</reference>
<dbReference type="SUPFAM" id="SSF46894">
    <property type="entry name" value="C-terminal effector domain of the bipartite response regulators"/>
    <property type="match status" value="1"/>
</dbReference>
<evidence type="ECO:0000256" key="3">
    <source>
        <dbReference type="ARBA" id="ARBA00023163"/>
    </source>
</evidence>
<dbReference type="Pfam" id="PF00196">
    <property type="entry name" value="GerE"/>
    <property type="match status" value="1"/>
</dbReference>
<gene>
    <name evidence="5" type="ORF">LCGC14_1942920</name>
</gene>
<protein>
    <recommendedName>
        <fullName evidence="4">HTH luxR-type domain-containing protein</fullName>
    </recommendedName>
</protein>
<accession>A0A0F9G8B7</accession>
<dbReference type="Gene3D" id="3.40.50.2300">
    <property type="match status" value="1"/>
</dbReference>
<comment type="caution">
    <text evidence="5">The sequence shown here is derived from an EMBL/GenBank/DDBJ whole genome shotgun (WGS) entry which is preliminary data.</text>
</comment>
<dbReference type="GO" id="GO:0006355">
    <property type="term" value="P:regulation of DNA-templated transcription"/>
    <property type="evidence" value="ECO:0007669"/>
    <property type="project" value="InterPro"/>
</dbReference>
<dbReference type="PROSITE" id="PS00622">
    <property type="entry name" value="HTH_LUXR_1"/>
    <property type="match status" value="1"/>
</dbReference>
<dbReference type="PANTHER" id="PTHR44688:SF16">
    <property type="entry name" value="DNA-BINDING TRANSCRIPTIONAL ACTIVATOR DEVR_DOSR"/>
    <property type="match status" value="1"/>
</dbReference>
<evidence type="ECO:0000256" key="2">
    <source>
        <dbReference type="ARBA" id="ARBA00023125"/>
    </source>
</evidence>
<proteinExistence type="predicted"/>
<keyword evidence="2" id="KW-0238">DNA-binding</keyword>
<feature type="non-terminal residue" evidence="5">
    <location>
        <position position="1"/>
    </location>
</feature>
<feature type="domain" description="HTH luxR-type" evidence="4">
    <location>
        <begin position="46"/>
        <end position="111"/>
    </location>
</feature>
<dbReference type="PANTHER" id="PTHR44688">
    <property type="entry name" value="DNA-BINDING TRANSCRIPTIONAL ACTIVATOR DEVR_DOSR"/>
    <property type="match status" value="1"/>
</dbReference>
<dbReference type="PRINTS" id="PR00038">
    <property type="entry name" value="HTHLUXR"/>
</dbReference>
<dbReference type="InterPro" id="IPR000792">
    <property type="entry name" value="Tscrpt_reg_LuxR_C"/>
</dbReference>